<feature type="transmembrane region" description="Helical" evidence="1">
    <location>
        <begin position="112"/>
        <end position="135"/>
    </location>
</feature>
<organism evidence="2">
    <name type="scientific">Cacopsylla melanoneura</name>
    <dbReference type="NCBI Taxonomy" id="428564"/>
    <lineage>
        <taxon>Eukaryota</taxon>
        <taxon>Metazoa</taxon>
        <taxon>Ecdysozoa</taxon>
        <taxon>Arthropoda</taxon>
        <taxon>Hexapoda</taxon>
        <taxon>Insecta</taxon>
        <taxon>Pterygota</taxon>
        <taxon>Neoptera</taxon>
        <taxon>Paraneoptera</taxon>
        <taxon>Hemiptera</taxon>
        <taxon>Sternorrhyncha</taxon>
        <taxon>Psylloidea</taxon>
        <taxon>Psyllidae</taxon>
        <taxon>Psyllinae</taxon>
        <taxon>Cacopsylla</taxon>
    </lineage>
</organism>
<keyword evidence="1" id="KW-0812">Transmembrane</keyword>
<name>A0A8D8SP23_9HEMI</name>
<evidence type="ECO:0000256" key="1">
    <source>
        <dbReference type="SAM" id="Phobius"/>
    </source>
</evidence>
<reference evidence="2" key="1">
    <citation type="submission" date="2021-05" db="EMBL/GenBank/DDBJ databases">
        <authorList>
            <person name="Alioto T."/>
            <person name="Alioto T."/>
            <person name="Gomez Garrido J."/>
        </authorList>
    </citation>
    <scope>NUCLEOTIDE SEQUENCE</scope>
</reference>
<protein>
    <submittedName>
        <fullName evidence="2">Uncharacterized protein</fullName>
    </submittedName>
</protein>
<feature type="transmembrane region" description="Helical" evidence="1">
    <location>
        <begin position="73"/>
        <end position="92"/>
    </location>
</feature>
<keyword evidence="1" id="KW-1133">Transmembrane helix</keyword>
<sequence length="149" mass="16680">MLEAEKTGYEYIPEGPVAGRDLWIKGHFTKNRSSTYSSSFSSSYPAQAGSAFFVSLLQSFLSSFLSDLGSHNVSIFFLVCPCIVFLQLPSLSLSSPHNHHLFSQRVQYQCSLLSYTFFDTSVTLILFLIVSFLILSNLITPRLHLSILI</sequence>
<proteinExistence type="predicted"/>
<evidence type="ECO:0000313" key="2">
    <source>
        <dbReference type="EMBL" id="CAG6672091.1"/>
    </source>
</evidence>
<dbReference type="EMBL" id="HBUF01227582">
    <property type="protein sequence ID" value="CAG6672091.1"/>
    <property type="molecule type" value="Transcribed_RNA"/>
</dbReference>
<dbReference type="AlphaFoldDB" id="A0A8D8SP23"/>
<keyword evidence="1" id="KW-0472">Membrane</keyword>
<accession>A0A8D8SP23</accession>
<feature type="transmembrane region" description="Helical" evidence="1">
    <location>
        <begin position="44"/>
        <end position="61"/>
    </location>
</feature>